<protein>
    <recommendedName>
        <fullName evidence="3">DUF5105 domain-containing protein</fullName>
    </recommendedName>
</protein>
<evidence type="ECO:0000256" key="2">
    <source>
        <dbReference type="SAM" id="SignalP"/>
    </source>
</evidence>
<dbReference type="InterPro" id="IPR031343">
    <property type="entry name" value="DUF5105"/>
</dbReference>
<evidence type="ECO:0000313" key="4">
    <source>
        <dbReference type="EMBL" id="SCB72919.1"/>
    </source>
</evidence>
<evidence type="ECO:0000256" key="1">
    <source>
        <dbReference type="ARBA" id="ARBA00022729"/>
    </source>
</evidence>
<evidence type="ECO:0000313" key="5">
    <source>
        <dbReference type="Proteomes" id="UP000199268"/>
    </source>
</evidence>
<dbReference type="EMBL" id="FMAO01000001">
    <property type="protein sequence ID" value="SCB72919.1"/>
    <property type="molecule type" value="Genomic_DNA"/>
</dbReference>
<proteinExistence type="predicted"/>
<dbReference type="InterPro" id="IPR029050">
    <property type="entry name" value="Immunoprotect_excell_Ig-like"/>
</dbReference>
<dbReference type="Pfam" id="PF17118">
    <property type="entry name" value="DUF5105"/>
    <property type="match status" value="1"/>
</dbReference>
<feature type="chain" id="PRO_5039691549" description="DUF5105 domain-containing protein" evidence="2">
    <location>
        <begin position="22"/>
        <end position="357"/>
    </location>
</feature>
<feature type="signal peptide" evidence="2">
    <location>
        <begin position="1"/>
        <end position="21"/>
    </location>
</feature>
<dbReference type="Proteomes" id="UP000199268">
    <property type="component" value="Unassembled WGS sequence"/>
</dbReference>
<dbReference type="STRING" id="1505725.GA0061074_10198"/>
<dbReference type="Gene3D" id="2.60.40.1240">
    <property type="match status" value="1"/>
</dbReference>
<dbReference type="OrthoDB" id="2148879at2"/>
<dbReference type="AlphaFoldDB" id="A0A1C3YS64"/>
<feature type="domain" description="DUF5105" evidence="3">
    <location>
        <begin position="161"/>
        <end position="352"/>
    </location>
</feature>
<sequence length="357" mass="39372">MKMHNKMGIAIASFMAVGTLAGFGGSIDTVAAKASAPSNGAAVKVKSGEYIIPDNKKTLSSDKAYLALDLHIKNNGPKVSLMTSDIKLKDKSGSRIKSVQIYGSGDDFSTMGYEKLAKHDTTSGYVVFPVAKDKKYTLEIAPMASGTKKYPTTKVKINTKKYQDHTQDSQKAMTSYVDSVFLNKQDGSSYDKLLTNKLQDEQVSYRNVARDFLETRAFNNTIADEAAENMVKQIQDVNNKKGSVKYAIKSATPTTAEITVTPTLVKLSELSSVISETQRRIDETQNANGEMSYSEVNRAVKESLVQKFPEVLEKMPMREADGQDIKLIKDGKKWTIDTSESDYSFESLQKEFSGSFN</sequence>
<reference evidence="5" key="1">
    <citation type="submission" date="2016-08" db="EMBL/GenBank/DDBJ databases">
        <authorList>
            <person name="Varghese N."/>
            <person name="Submissions Spin"/>
        </authorList>
    </citation>
    <scope>NUCLEOTIDE SEQUENCE [LARGE SCALE GENOMIC DNA]</scope>
    <source>
        <strain evidence="5">R-53094</strain>
    </source>
</reference>
<name>A0A1C3YS64_9LACO</name>
<keyword evidence="5" id="KW-1185">Reference proteome</keyword>
<organism evidence="4 5">
    <name type="scientific">Weissella bombi</name>
    <dbReference type="NCBI Taxonomy" id="1505725"/>
    <lineage>
        <taxon>Bacteria</taxon>
        <taxon>Bacillati</taxon>
        <taxon>Bacillota</taxon>
        <taxon>Bacilli</taxon>
        <taxon>Lactobacillales</taxon>
        <taxon>Lactobacillaceae</taxon>
        <taxon>Weissella</taxon>
    </lineage>
</organism>
<gene>
    <name evidence="4" type="ORF">GA0061074_10198</name>
</gene>
<evidence type="ECO:0000259" key="3">
    <source>
        <dbReference type="Pfam" id="PF17118"/>
    </source>
</evidence>
<keyword evidence="1 2" id="KW-0732">Signal</keyword>
<dbReference type="RefSeq" id="WP_092461145.1">
    <property type="nucleotide sequence ID" value="NZ_BJEE01000002.1"/>
</dbReference>
<accession>A0A1C3YS64</accession>